<keyword evidence="1" id="KW-0863">Zinc-finger</keyword>
<dbReference type="EMBL" id="QGNW01000112">
    <property type="protein sequence ID" value="RVW95695.1"/>
    <property type="molecule type" value="Genomic_DNA"/>
</dbReference>
<sequence length="399" mass="45453">MRGERFRGKKFTSRRNPSRRESSSHGDKEKWEEKGDLICFKCKKPGHIKYDCPLYKIEAKRRMKKAMMATWSESEESSEEEKEKEVANMCFMAIDDLDEGSKEDKWFLDSGCSRHMTGDESKFVFLTKRKMRICPFGDNAKGRIIDQGLETSMGKLQIEDKRQQEESGEDPKKEESPLALPPPQQVQGESSQDLPKIGSLLSTIHKIKSLVIHRVGEFEMSMMGELNFFLGTSNQATKGRNLHQSSKVYKGSSQEVSTWKKPRVERKSTSGTCHFLGHSLVSWHSKKQNSVALSTAEAEYIAGRGSKVRVCGCIFISAFILCLDSFFTSFASLMAPRRETGTSRAQGKRPIESSQPKQTEAHRKARFDTTLFSSNEDYQRYKQKFAQRKVVLGRSVNFS</sequence>
<name>A0A438IG22_VITVI</name>
<dbReference type="SUPFAM" id="SSF57756">
    <property type="entry name" value="Retrovirus zinc finger-like domains"/>
    <property type="match status" value="1"/>
</dbReference>
<evidence type="ECO:0000313" key="5">
    <source>
        <dbReference type="Proteomes" id="UP000288805"/>
    </source>
</evidence>
<evidence type="ECO:0000313" key="4">
    <source>
        <dbReference type="EMBL" id="RVW95695.1"/>
    </source>
</evidence>
<keyword evidence="1" id="KW-0479">Metal-binding</keyword>
<dbReference type="GO" id="GO:0003676">
    <property type="term" value="F:nucleic acid binding"/>
    <property type="evidence" value="ECO:0007669"/>
    <property type="project" value="InterPro"/>
</dbReference>
<dbReference type="Gene3D" id="4.10.60.10">
    <property type="entry name" value="Zinc finger, CCHC-type"/>
    <property type="match status" value="1"/>
</dbReference>
<proteinExistence type="predicted"/>
<dbReference type="InterPro" id="IPR001878">
    <property type="entry name" value="Znf_CCHC"/>
</dbReference>
<dbReference type="Proteomes" id="UP000288805">
    <property type="component" value="Unassembled WGS sequence"/>
</dbReference>
<dbReference type="PANTHER" id="PTHR11439:SF483">
    <property type="entry name" value="PEPTIDE SYNTHASE GLIP-LIKE, PUTATIVE (AFU_ORTHOLOGUE AFUA_3G12920)-RELATED"/>
    <property type="match status" value="1"/>
</dbReference>
<dbReference type="GO" id="GO:0008270">
    <property type="term" value="F:zinc ion binding"/>
    <property type="evidence" value="ECO:0007669"/>
    <property type="project" value="UniProtKB-KW"/>
</dbReference>
<organism evidence="4 5">
    <name type="scientific">Vitis vinifera</name>
    <name type="common">Grape</name>
    <dbReference type="NCBI Taxonomy" id="29760"/>
    <lineage>
        <taxon>Eukaryota</taxon>
        <taxon>Viridiplantae</taxon>
        <taxon>Streptophyta</taxon>
        <taxon>Embryophyta</taxon>
        <taxon>Tracheophyta</taxon>
        <taxon>Spermatophyta</taxon>
        <taxon>Magnoliopsida</taxon>
        <taxon>eudicotyledons</taxon>
        <taxon>Gunneridae</taxon>
        <taxon>Pentapetalae</taxon>
        <taxon>rosids</taxon>
        <taxon>Vitales</taxon>
        <taxon>Vitaceae</taxon>
        <taxon>Viteae</taxon>
        <taxon>Vitis</taxon>
    </lineage>
</organism>
<accession>A0A438IG22</accession>
<protein>
    <recommendedName>
        <fullName evidence="3">CCHC-type domain-containing protein</fullName>
    </recommendedName>
</protein>
<feature type="compositionally biased region" description="Basic and acidic residues" evidence="2">
    <location>
        <begin position="18"/>
        <end position="32"/>
    </location>
</feature>
<dbReference type="SMART" id="SM00343">
    <property type="entry name" value="ZnF_C2HC"/>
    <property type="match status" value="1"/>
</dbReference>
<evidence type="ECO:0000256" key="2">
    <source>
        <dbReference type="SAM" id="MobiDB-lite"/>
    </source>
</evidence>
<dbReference type="PROSITE" id="PS50158">
    <property type="entry name" value="ZF_CCHC"/>
    <property type="match status" value="1"/>
</dbReference>
<comment type="caution">
    <text evidence="4">The sequence shown here is derived from an EMBL/GenBank/DDBJ whole genome shotgun (WGS) entry which is preliminary data.</text>
</comment>
<reference evidence="4 5" key="1">
    <citation type="journal article" date="2018" name="PLoS Genet.">
        <title>Population sequencing reveals clonal diversity and ancestral inbreeding in the grapevine cultivar Chardonnay.</title>
        <authorList>
            <person name="Roach M.J."/>
            <person name="Johnson D.L."/>
            <person name="Bohlmann J."/>
            <person name="van Vuuren H.J."/>
            <person name="Jones S.J."/>
            <person name="Pretorius I.S."/>
            <person name="Schmidt S.A."/>
            <person name="Borneman A.R."/>
        </authorList>
    </citation>
    <scope>NUCLEOTIDE SEQUENCE [LARGE SCALE GENOMIC DNA]</scope>
    <source>
        <strain evidence="5">cv. Chardonnay</strain>
        <tissue evidence="4">Leaf</tissue>
    </source>
</reference>
<evidence type="ECO:0000256" key="1">
    <source>
        <dbReference type="PROSITE-ProRule" id="PRU00047"/>
    </source>
</evidence>
<dbReference type="InterPro" id="IPR054722">
    <property type="entry name" value="PolX-like_BBD"/>
</dbReference>
<evidence type="ECO:0000259" key="3">
    <source>
        <dbReference type="PROSITE" id="PS50158"/>
    </source>
</evidence>
<feature type="compositionally biased region" description="Basic and acidic residues" evidence="2">
    <location>
        <begin position="157"/>
        <end position="176"/>
    </location>
</feature>
<dbReference type="Pfam" id="PF00098">
    <property type="entry name" value="zf-CCHC"/>
    <property type="match status" value="1"/>
</dbReference>
<keyword evidence="1" id="KW-0862">Zinc</keyword>
<dbReference type="AlphaFoldDB" id="A0A438IG22"/>
<feature type="region of interest" description="Disordered" evidence="2">
    <location>
        <begin position="151"/>
        <end position="193"/>
    </location>
</feature>
<dbReference type="CDD" id="cd09272">
    <property type="entry name" value="RNase_HI_RT_Ty1"/>
    <property type="match status" value="1"/>
</dbReference>
<feature type="region of interest" description="Disordered" evidence="2">
    <location>
        <begin position="338"/>
        <end position="365"/>
    </location>
</feature>
<feature type="region of interest" description="Disordered" evidence="2">
    <location>
        <begin position="1"/>
        <end position="32"/>
    </location>
</feature>
<feature type="domain" description="CCHC-type" evidence="3">
    <location>
        <begin position="39"/>
        <end position="53"/>
    </location>
</feature>
<dbReference type="Pfam" id="PF22936">
    <property type="entry name" value="Pol_BBD"/>
    <property type="match status" value="1"/>
</dbReference>
<gene>
    <name evidence="4" type="ORF">CK203_031586</name>
</gene>
<dbReference type="InterPro" id="IPR036875">
    <property type="entry name" value="Znf_CCHC_sf"/>
</dbReference>
<feature type="compositionally biased region" description="Basic residues" evidence="2">
    <location>
        <begin position="7"/>
        <end position="17"/>
    </location>
</feature>
<dbReference type="PANTHER" id="PTHR11439">
    <property type="entry name" value="GAG-POL-RELATED RETROTRANSPOSON"/>
    <property type="match status" value="1"/>
</dbReference>